<name>A0AA40BPC5_9PEZI</name>
<proteinExistence type="predicted"/>
<comment type="caution">
    <text evidence="2">The sequence shown here is derived from an EMBL/GenBank/DDBJ whole genome shotgun (WGS) entry which is preliminary data.</text>
</comment>
<reference evidence="2" key="1">
    <citation type="submission" date="2023-06" db="EMBL/GenBank/DDBJ databases">
        <title>Genome-scale phylogeny and comparative genomics of the fungal order Sordariales.</title>
        <authorList>
            <consortium name="Lawrence Berkeley National Laboratory"/>
            <person name="Hensen N."/>
            <person name="Bonometti L."/>
            <person name="Westerberg I."/>
            <person name="Brannstrom I.O."/>
            <person name="Guillou S."/>
            <person name="Cros-Aarteil S."/>
            <person name="Calhoun S."/>
            <person name="Haridas S."/>
            <person name="Kuo A."/>
            <person name="Mondo S."/>
            <person name="Pangilinan J."/>
            <person name="Riley R."/>
            <person name="LaButti K."/>
            <person name="Andreopoulos B."/>
            <person name="Lipzen A."/>
            <person name="Chen C."/>
            <person name="Yanf M."/>
            <person name="Daum C."/>
            <person name="Ng V."/>
            <person name="Clum A."/>
            <person name="Steindorff A."/>
            <person name="Ohm R."/>
            <person name="Martin F."/>
            <person name="Silar P."/>
            <person name="Natvig D."/>
            <person name="Lalanne C."/>
            <person name="Gautier V."/>
            <person name="Ament-velasquez S.L."/>
            <person name="Kruys A."/>
            <person name="Hutchinson M.I."/>
            <person name="Powell A.J."/>
            <person name="Barry K."/>
            <person name="Miller A.N."/>
            <person name="Grigoriev I.V."/>
            <person name="Debuchy R."/>
            <person name="Gladieux P."/>
            <person name="Thoren M.H."/>
            <person name="Johannesson H."/>
        </authorList>
    </citation>
    <scope>NUCLEOTIDE SEQUENCE</scope>
    <source>
        <strain evidence="2">SMH3187-1</strain>
    </source>
</reference>
<keyword evidence="3" id="KW-1185">Reference proteome</keyword>
<protein>
    <submittedName>
        <fullName evidence="2">Uncharacterized protein</fullName>
    </submittedName>
</protein>
<gene>
    <name evidence="2" type="ORF">B0T18DRAFT_333477</name>
</gene>
<evidence type="ECO:0000313" key="3">
    <source>
        <dbReference type="Proteomes" id="UP001172155"/>
    </source>
</evidence>
<dbReference type="AlphaFoldDB" id="A0AA40BPC5"/>
<feature type="compositionally biased region" description="Basic and acidic residues" evidence="1">
    <location>
        <begin position="332"/>
        <end position="346"/>
    </location>
</feature>
<sequence>MTIFFRRSDPNGTSNIFSFFHREPRPTYKSPPKHLPPPIKDNFPLLAETLSPPPIPAWNVPKKDVYTEYDLPTAPPLLVGFSRSWPLLLQTVVSYITAGWPADQIFVVENTGTQQANARGQLTLQNPFYLNHTVLKALGVNIVQTPTLLSFAQLQNFFLSLTYTHNWPYYFWSHMDVLALSYEDGMGDITPNVKDKGYKSLYTLALETLKKARDDDKRWGTRFFAYDHLTLVNPAAYEDVGGWDTLIPYYMTDCDMHSRLTMAEWSLNDARAGIIVDVSTTLTDLAALYRLDGVAVGFTDPNPPTPKAHFWDKAKRDDDPLANATTTDEASDERARLYRPDPRRDDNDDLERWRAILRTSDAMFHHKNDDKQRNTWQLGQRGGQGEPFYYDALGLDVGINLATDMGREVYRLKWGHKDCRLIEGAGLKAKDQWKVKYDGFLGIF</sequence>
<evidence type="ECO:0000256" key="1">
    <source>
        <dbReference type="SAM" id="MobiDB-lite"/>
    </source>
</evidence>
<organism evidence="2 3">
    <name type="scientific">Schizothecium vesticola</name>
    <dbReference type="NCBI Taxonomy" id="314040"/>
    <lineage>
        <taxon>Eukaryota</taxon>
        <taxon>Fungi</taxon>
        <taxon>Dikarya</taxon>
        <taxon>Ascomycota</taxon>
        <taxon>Pezizomycotina</taxon>
        <taxon>Sordariomycetes</taxon>
        <taxon>Sordariomycetidae</taxon>
        <taxon>Sordariales</taxon>
        <taxon>Schizotheciaceae</taxon>
        <taxon>Schizothecium</taxon>
    </lineage>
</organism>
<feature type="compositionally biased region" description="Basic and acidic residues" evidence="1">
    <location>
        <begin position="309"/>
        <end position="319"/>
    </location>
</feature>
<accession>A0AA40BPC5</accession>
<evidence type="ECO:0000313" key="2">
    <source>
        <dbReference type="EMBL" id="KAK0737935.1"/>
    </source>
</evidence>
<dbReference type="Proteomes" id="UP001172155">
    <property type="component" value="Unassembled WGS sequence"/>
</dbReference>
<dbReference type="EMBL" id="JAUKUD010000007">
    <property type="protein sequence ID" value="KAK0737935.1"/>
    <property type="molecule type" value="Genomic_DNA"/>
</dbReference>
<feature type="region of interest" description="Disordered" evidence="1">
    <location>
        <begin position="305"/>
        <end position="346"/>
    </location>
</feature>